<accession>A0A1X6NJR9</accession>
<keyword evidence="3" id="KW-1185">Reference proteome</keyword>
<proteinExistence type="predicted"/>
<dbReference type="EMBL" id="KV920025">
    <property type="protein sequence ID" value="OSX68848.1"/>
    <property type="molecule type" value="Genomic_DNA"/>
</dbReference>
<evidence type="ECO:0000256" key="1">
    <source>
        <dbReference type="SAM" id="MobiDB-lite"/>
    </source>
</evidence>
<organism evidence="2 3">
    <name type="scientific">Porphyra umbilicalis</name>
    <name type="common">Purple laver</name>
    <name type="synonym">Red alga</name>
    <dbReference type="NCBI Taxonomy" id="2786"/>
    <lineage>
        <taxon>Eukaryota</taxon>
        <taxon>Rhodophyta</taxon>
        <taxon>Bangiophyceae</taxon>
        <taxon>Bangiales</taxon>
        <taxon>Bangiaceae</taxon>
        <taxon>Porphyra</taxon>
    </lineage>
</organism>
<feature type="compositionally biased region" description="Pro residues" evidence="1">
    <location>
        <begin position="137"/>
        <end position="151"/>
    </location>
</feature>
<name>A0A1X6NJR9_PORUM</name>
<protein>
    <submittedName>
        <fullName evidence="2">Uncharacterized protein</fullName>
    </submittedName>
</protein>
<dbReference type="Proteomes" id="UP000218209">
    <property type="component" value="Unassembled WGS sequence"/>
</dbReference>
<feature type="non-terminal residue" evidence="2">
    <location>
        <position position="199"/>
    </location>
</feature>
<gene>
    <name evidence="2" type="ORF">BU14_2176s0002</name>
</gene>
<reference evidence="2 3" key="1">
    <citation type="submission" date="2017-03" db="EMBL/GenBank/DDBJ databases">
        <title>WGS assembly of Porphyra umbilicalis.</title>
        <authorList>
            <person name="Brawley S.H."/>
            <person name="Blouin N.A."/>
            <person name="Ficko-Blean E."/>
            <person name="Wheeler G.L."/>
            <person name="Lohr M."/>
            <person name="Goodson H.V."/>
            <person name="Jenkins J.W."/>
            <person name="Blaby-Haas C.E."/>
            <person name="Helliwell K.E."/>
            <person name="Chan C."/>
            <person name="Marriage T."/>
            <person name="Bhattacharya D."/>
            <person name="Klein A.S."/>
            <person name="Badis Y."/>
            <person name="Brodie J."/>
            <person name="Cao Y."/>
            <person name="Collen J."/>
            <person name="Dittami S.M."/>
            <person name="Gachon C.M."/>
            <person name="Green B.R."/>
            <person name="Karpowicz S."/>
            <person name="Kim J.W."/>
            <person name="Kudahl U."/>
            <person name="Lin S."/>
            <person name="Michel G."/>
            <person name="Mittag M."/>
            <person name="Olson B.J."/>
            <person name="Pangilinan J."/>
            <person name="Peng Y."/>
            <person name="Qiu H."/>
            <person name="Shu S."/>
            <person name="Singer J.T."/>
            <person name="Smith A.G."/>
            <person name="Sprecher B.N."/>
            <person name="Wagner V."/>
            <person name="Wang W."/>
            <person name="Wang Z.-Y."/>
            <person name="Yan J."/>
            <person name="Yarish C."/>
            <person name="Zoeuner-Riek S."/>
            <person name="Zhuang Y."/>
            <person name="Zou Y."/>
            <person name="Lindquist E.A."/>
            <person name="Grimwood J."/>
            <person name="Barry K."/>
            <person name="Rokhsar D.S."/>
            <person name="Schmutz J."/>
            <person name="Stiller J.W."/>
            <person name="Grossman A.R."/>
            <person name="Prochnik S.E."/>
        </authorList>
    </citation>
    <scope>NUCLEOTIDE SEQUENCE [LARGE SCALE GENOMIC DNA]</scope>
    <source>
        <strain evidence="2">4086291</strain>
    </source>
</reference>
<evidence type="ECO:0000313" key="2">
    <source>
        <dbReference type="EMBL" id="OSX68848.1"/>
    </source>
</evidence>
<sequence length="199" mass="20682">MTAGGPGALHRGPWSPRTGLETVVDVATAARSTATTAAPRVWSDAAKRLGVGGLVASSLTSAAILFTADQPTAPRAPCLPWQVTLQAATMTLAPANLVSALRVRPGDIVRQPSFEKGLEDTAPALRAPTRASQTPLLSPPPATSAAPPPAPDGRQAGRERQGRAAELGTPESQMTQYTHFLVVCDGINERGAPVVWLNR</sequence>
<feature type="region of interest" description="Disordered" evidence="1">
    <location>
        <begin position="112"/>
        <end position="172"/>
    </location>
</feature>
<dbReference type="AlphaFoldDB" id="A0A1X6NJR9"/>
<evidence type="ECO:0000313" key="3">
    <source>
        <dbReference type="Proteomes" id="UP000218209"/>
    </source>
</evidence>